<proteinExistence type="predicted"/>
<feature type="domain" description="CBS" evidence="2">
    <location>
        <begin position="75"/>
        <end position="131"/>
    </location>
</feature>
<dbReference type="InterPro" id="IPR046342">
    <property type="entry name" value="CBS_dom_sf"/>
</dbReference>
<feature type="domain" description="CBS" evidence="2">
    <location>
        <begin position="7"/>
        <end position="69"/>
    </location>
</feature>
<dbReference type="EMBL" id="FPHL01000011">
    <property type="protein sequence ID" value="SFV55714.1"/>
    <property type="molecule type" value="Genomic_DNA"/>
</dbReference>
<dbReference type="Gene3D" id="3.10.580.10">
    <property type="entry name" value="CBS-domain"/>
    <property type="match status" value="1"/>
</dbReference>
<reference evidence="3" key="1">
    <citation type="submission" date="2016-10" db="EMBL/GenBank/DDBJ databases">
        <authorList>
            <person name="de Groot N.N."/>
        </authorList>
    </citation>
    <scope>NUCLEOTIDE SEQUENCE</scope>
</reference>
<organism evidence="3">
    <name type="scientific">hydrothermal vent metagenome</name>
    <dbReference type="NCBI Taxonomy" id="652676"/>
    <lineage>
        <taxon>unclassified sequences</taxon>
        <taxon>metagenomes</taxon>
        <taxon>ecological metagenomes</taxon>
    </lineage>
</organism>
<evidence type="ECO:0000256" key="1">
    <source>
        <dbReference type="ARBA" id="ARBA00022737"/>
    </source>
</evidence>
<dbReference type="PROSITE" id="PS51371">
    <property type="entry name" value="CBS"/>
    <property type="match status" value="2"/>
</dbReference>
<evidence type="ECO:0000259" key="2">
    <source>
        <dbReference type="PROSITE" id="PS51371"/>
    </source>
</evidence>
<name>A0A1W1BQD1_9ZZZZ</name>
<dbReference type="InterPro" id="IPR051462">
    <property type="entry name" value="CBS_domain-containing"/>
</dbReference>
<dbReference type="PANTHER" id="PTHR48108">
    <property type="entry name" value="CBS DOMAIN-CONTAINING PROTEIN CBSX2, CHLOROPLASTIC"/>
    <property type="match status" value="1"/>
</dbReference>
<dbReference type="AlphaFoldDB" id="A0A1W1BQD1"/>
<dbReference type="PANTHER" id="PTHR48108:SF26">
    <property type="entry name" value="CBS DOMAIN-CONTAINING PROTEIN DDB_G0289609"/>
    <property type="match status" value="1"/>
</dbReference>
<sequence>MLVEAVMTPKEKLVIISPMAPVREALNLMKQHSVRSVIVDKTKPDSAYGLVTFKNILQSIVAEDGDIDLLNVYDIASIPAFSVSTKLNVKYAARMMVNSSIKRLLVLDNNELQGILTMTDIIGILMKTVEAR</sequence>
<gene>
    <name evidence="3" type="ORF">MNB_SV-10-288</name>
</gene>
<protein>
    <submittedName>
        <fullName evidence="3">CBS domain protein</fullName>
    </submittedName>
</protein>
<accession>A0A1W1BQD1</accession>
<dbReference type="InterPro" id="IPR000644">
    <property type="entry name" value="CBS_dom"/>
</dbReference>
<keyword evidence="1" id="KW-0677">Repeat</keyword>
<dbReference type="SUPFAM" id="SSF54631">
    <property type="entry name" value="CBS-domain pair"/>
    <property type="match status" value="1"/>
</dbReference>
<dbReference type="SMART" id="SM00116">
    <property type="entry name" value="CBS"/>
    <property type="match status" value="2"/>
</dbReference>
<dbReference type="Pfam" id="PF00571">
    <property type="entry name" value="CBS"/>
    <property type="match status" value="2"/>
</dbReference>
<evidence type="ECO:0000313" key="3">
    <source>
        <dbReference type="EMBL" id="SFV55714.1"/>
    </source>
</evidence>